<feature type="region of interest" description="Disordered" evidence="1">
    <location>
        <begin position="122"/>
        <end position="144"/>
    </location>
</feature>
<feature type="chain" id="PRO_5010281882" evidence="2">
    <location>
        <begin position="22"/>
        <end position="144"/>
    </location>
</feature>
<protein>
    <submittedName>
        <fullName evidence="3">BA14K-like protein</fullName>
    </submittedName>
</protein>
<evidence type="ECO:0000313" key="3">
    <source>
        <dbReference type="EMBL" id="SED79916.1"/>
    </source>
</evidence>
<feature type="signal peptide" evidence="2">
    <location>
        <begin position="1"/>
        <end position="21"/>
    </location>
</feature>
<dbReference type="RefSeq" id="WP_143039767.1">
    <property type="nucleotide sequence ID" value="NZ_FNTI01000001.1"/>
</dbReference>
<name>A0A1H5DM52_9BRAD</name>
<keyword evidence="2" id="KW-0732">Signal</keyword>
<dbReference type="AlphaFoldDB" id="A0A1H5DM52"/>
<dbReference type="EMBL" id="FNTI01000001">
    <property type="protein sequence ID" value="SED79916.1"/>
    <property type="molecule type" value="Genomic_DNA"/>
</dbReference>
<evidence type="ECO:0000256" key="2">
    <source>
        <dbReference type="SAM" id="SignalP"/>
    </source>
</evidence>
<dbReference type="OrthoDB" id="8256112at2"/>
<sequence length="144" mass="14507">MNSKFALSALLALAICGPVQEAAAQDAVGGAIVGGVLGGIVGGAVGGRGGAAAGAILGAGTGAAIAAQGEARPGGYRYYQNGCYVEQPGGWVAVSPRYCQTAGYDGPPPRAYVEPPRPRCTYSPSYDPRRGTFIGRDGYERPCP</sequence>
<evidence type="ECO:0000256" key="1">
    <source>
        <dbReference type="SAM" id="MobiDB-lite"/>
    </source>
</evidence>
<dbReference type="Proteomes" id="UP000183208">
    <property type="component" value="Unassembled WGS sequence"/>
</dbReference>
<proteinExistence type="predicted"/>
<accession>A0A1H5DM52</accession>
<evidence type="ECO:0000313" key="4">
    <source>
        <dbReference type="Proteomes" id="UP000183208"/>
    </source>
</evidence>
<organism evidence="3 4">
    <name type="scientific">Bradyrhizobium lablabi</name>
    <dbReference type="NCBI Taxonomy" id="722472"/>
    <lineage>
        <taxon>Bacteria</taxon>
        <taxon>Pseudomonadati</taxon>
        <taxon>Pseudomonadota</taxon>
        <taxon>Alphaproteobacteria</taxon>
        <taxon>Hyphomicrobiales</taxon>
        <taxon>Nitrobacteraceae</taxon>
        <taxon>Bradyrhizobium</taxon>
    </lineage>
</organism>
<reference evidence="3 4" key="1">
    <citation type="submission" date="2016-10" db="EMBL/GenBank/DDBJ databases">
        <authorList>
            <person name="de Groot N.N."/>
        </authorList>
    </citation>
    <scope>NUCLEOTIDE SEQUENCE [LARGE SCALE GENOMIC DNA]</scope>
    <source>
        <strain evidence="3 4">GAS522</strain>
    </source>
</reference>
<gene>
    <name evidence="3" type="ORF">SAMN05444171_5200</name>
</gene>